<keyword evidence="2" id="KW-0201">Cytochrome c-type biogenesis</keyword>
<evidence type="ECO:0000256" key="1">
    <source>
        <dbReference type="ARBA" id="ARBA00004196"/>
    </source>
</evidence>
<proteinExistence type="predicted"/>
<keyword evidence="6" id="KW-0413">Isomerase</keyword>
<dbReference type="Proteomes" id="UP000198512">
    <property type="component" value="Unassembled WGS sequence"/>
</dbReference>
<dbReference type="SUPFAM" id="SSF52833">
    <property type="entry name" value="Thioredoxin-like"/>
    <property type="match status" value="1"/>
</dbReference>
<comment type="caution">
    <text evidence="6">The sequence shown here is derived from an EMBL/GenBank/DDBJ whole genome shotgun (WGS) entry which is preliminary data.</text>
</comment>
<dbReference type="PROSITE" id="PS51352">
    <property type="entry name" value="THIOREDOXIN_2"/>
    <property type="match status" value="1"/>
</dbReference>
<keyword evidence="4" id="KW-0676">Redox-active center</keyword>
<gene>
    <name evidence="6" type="ORF">SAMN05216600_11665</name>
</gene>
<evidence type="ECO:0000256" key="2">
    <source>
        <dbReference type="ARBA" id="ARBA00022748"/>
    </source>
</evidence>
<dbReference type="InterPro" id="IPR000866">
    <property type="entry name" value="AhpC/TSA"/>
</dbReference>
<comment type="subcellular location">
    <subcellularLocation>
        <location evidence="1">Cell envelope</location>
    </subcellularLocation>
</comment>
<accession>A0ABY1BM03</accession>
<dbReference type="PROSITE" id="PS00194">
    <property type="entry name" value="THIOREDOXIN_1"/>
    <property type="match status" value="1"/>
</dbReference>
<dbReference type="EMBL" id="FOFP01000016">
    <property type="protein sequence ID" value="SER15811.1"/>
    <property type="molecule type" value="Genomic_DNA"/>
</dbReference>
<dbReference type="RefSeq" id="WP_069518529.1">
    <property type="nucleotide sequence ID" value="NZ_FOFP01000016.1"/>
</dbReference>
<dbReference type="InterPro" id="IPR017937">
    <property type="entry name" value="Thioredoxin_CS"/>
</dbReference>
<name>A0ABY1BM03_9PSED</name>
<reference evidence="6 7" key="1">
    <citation type="submission" date="2016-10" db="EMBL/GenBank/DDBJ databases">
        <authorList>
            <person name="Varghese N."/>
            <person name="Submissions S."/>
        </authorList>
    </citation>
    <scope>NUCLEOTIDE SEQUENCE [LARGE SCALE GENOMIC DNA]</scope>
    <source>
        <strain evidence="6 7">CIP 109853</strain>
    </source>
</reference>
<keyword evidence="3" id="KW-1015">Disulfide bond</keyword>
<dbReference type="GO" id="GO:0016853">
    <property type="term" value="F:isomerase activity"/>
    <property type="evidence" value="ECO:0007669"/>
    <property type="project" value="UniProtKB-KW"/>
</dbReference>
<evidence type="ECO:0000259" key="5">
    <source>
        <dbReference type="PROSITE" id="PS51352"/>
    </source>
</evidence>
<protein>
    <submittedName>
        <fullName evidence="6">Thiol-disulfide isomerase or thioredoxin</fullName>
    </submittedName>
</protein>
<feature type="domain" description="Thioredoxin" evidence="5">
    <location>
        <begin position="17"/>
        <end position="157"/>
    </location>
</feature>
<dbReference type="PANTHER" id="PTHR42852:SF6">
    <property type="entry name" value="THIOL:DISULFIDE INTERCHANGE PROTEIN DSBE"/>
    <property type="match status" value="1"/>
</dbReference>
<dbReference type="Pfam" id="PF00578">
    <property type="entry name" value="AhpC-TSA"/>
    <property type="match status" value="1"/>
</dbReference>
<evidence type="ECO:0000256" key="4">
    <source>
        <dbReference type="ARBA" id="ARBA00023284"/>
    </source>
</evidence>
<dbReference type="InterPro" id="IPR036249">
    <property type="entry name" value="Thioredoxin-like_sf"/>
</dbReference>
<evidence type="ECO:0000313" key="7">
    <source>
        <dbReference type="Proteomes" id="UP000198512"/>
    </source>
</evidence>
<dbReference type="CDD" id="cd02966">
    <property type="entry name" value="TlpA_like_family"/>
    <property type="match status" value="1"/>
</dbReference>
<organism evidence="6 7">
    <name type="scientific">Pseudomonas cuatrocienegasensis</name>
    <dbReference type="NCBI Taxonomy" id="543360"/>
    <lineage>
        <taxon>Bacteria</taxon>
        <taxon>Pseudomonadati</taxon>
        <taxon>Pseudomonadota</taxon>
        <taxon>Gammaproteobacteria</taxon>
        <taxon>Pseudomonadales</taxon>
        <taxon>Pseudomonadaceae</taxon>
        <taxon>Pseudomonas</taxon>
    </lineage>
</organism>
<sequence length="159" mass="17558">MGTQLQTVIRALMGICAGLLLAGCAEDLGPDQHGRKVTAEQLEDQWLIINYWAEWCAPCRVEIPELNSLASELDGRPVTVLGVNFDGLQGETLEKAAQDMGIAFTVLAQDPAERYQLPRNEALPVTYIIDDQGQLRERLLGEQTAEGLKARLLALREEQ</sequence>
<dbReference type="PANTHER" id="PTHR42852">
    <property type="entry name" value="THIOL:DISULFIDE INTERCHANGE PROTEIN DSBE"/>
    <property type="match status" value="1"/>
</dbReference>
<dbReference type="InterPro" id="IPR050553">
    <property type="entry name" value="Thioredoxin_ResA/DsbE_sf"/>
</dbReference>
<evidence type="ECO:0000313" key="6">
    <source>
        <dbReference type="EMBL" id="SER15811.1"/>
    </source>
</evidence>
<keyword evidence="7" id="KW-1185">Reference proteome</keyword>
<dbReference type="Gene3D" id="3.40.30.10">
    <property type="entry name" value="Glutaredoxin"/>
    <property type="match status" value="1"/>
</dbReference>
<evidence type="ECO:0000256" key="3">
    <source>
        <dbReference type="ARBA" id="ARBA00023157"/>
    </source>
</evidence>
<dbReference type="InterPro" id="IPR013766">
    <property type="entry name" value="Thioredoxin_domain"/>
</dbReference>